<dbReference type="RefSeq" id="WP_109803973.1">
    <property type="nucleotide sequence ID" value="NZ_QGKS01000301.1"/>
</dbReference>
<evidence type="ECO:0008006" key="4">
    <source>
        <dbReference type="Google" id="ProtNLM"/>
    </source>
</evidence>
<dbReference type="AlphaFoldDB" id="A0A317DCZ0"/>
<dbReference type="EMBL" id="QGKS01000301">
    <property type="protein sequence ID" value="PWR12020.1"/>
    <property type="molecule type" value="Genomic_DNA"/>
</dbReference>
<evidence type="ECO:0000256" key="1">
    <source>
        <dbReference type="SAM" id="MobiDB-lite"/>
    </source>
</evidence>
<evidence type="ECO:0000313" key="2">
    <source>
        <dbReference type="EMBL" id="PWR12020.1"/>
    </source>
</evidence>
<sequence>MINNLPVCRAHWHDIPHIVDLVVGPFADSTIGAWLVPDEHRRRDILSAVLRVWTEHALLFGEAYLLQDHSAAAVWLHRYGPLSPPTGYGERLAVACGEYVDRFLHLDDVLHTHRPDGPHNHLAFFTVAPKPYRVRRASTLLATSNARMGQALLPTYTEAATLADRDLYARHGYVPLEPFTLPDGTTTYPMWRTPKQRRRRDRSSTPPAQPD</sequence>
<comment type="caution">
    <text evidence="2">The sequence shown here is derived from an EMBL/GenBank/DDBJ whole genome shotgun (WGS) entry which is preliminary data.</text>
</comment>
<protein>
    <recommendedName>
        <fullName evidence="4">N-acetyltransferase</fullName>
    </recommendedName>
</protein>
<gene>
    <name evidence="2" type="ORF">DKT69_25115</name>
</gene>
<accession>A0A317DCZ0</accession>
<dbReference type="Gene3D" id="3.40.630.30">
    <property type="match status" value="1"/>
</dbReference>
<name>A0A317DCZ0_9ACTN</name>
<feature type="region of interest" description="Disordered" evidence="1">
    <location>
        <begin position="185"/>
        <end position="211"/>
    </location>
</feature>
<organism evidence="2 3">
    <name type="scientific">Micromonospora sicca</name>
    <dbReference type="NCBI Taxonomy" id="2202420"/>
    <lineage>
        <taxon>Bacteria</taxon>
        <taxon>Bacillati</taxon>
        <taxon>Actinomycetota</taxon>
        <taxon>Actinomycetes</taxon>
        <taxon>Micromonosporales</taxon>
        <taxon>Micromonosporaceae</taxon>
        <taxon>Micromonospora</taxon>
    </lineage>
</organism>
<dbReference type="OrthoDB" id="7057833at2"/>
<dbReference type="Proteomes" id="UP000246050">
    <property type="component" value="Unassembled WGS sequence"/>
</dbReference>
<reference evidence="2 3" key="1">
    <citation type="submission" date="2018-05" db="EMBL/GenBank/DDBJ databases">
        <title>Micromonosporas from Atacama Desert.</title>
        <authorList>
            <person name="Carro L."/>
            <person name="Golinska P."/>
            <person name="Klenk H.-P."/>
            <person name="Goodfellow M."/>
        </authorList>
    </citation>
    <scope>NUCLEOTIDE SEQUENCE [LARGE SCALE GENOMIC DNA]</scope>
    <source>
        <strain evidence="2 3">4G51</strain>
    </source>
</reference>
<evidence type="ECO:0000313" key="3">
    <source>
        <dbReference type="Proteomes" id="UP000246050"/>
    </source>
</evidence>
<feature type="non-terminal residue" evidence="2">
    <location>
        <position position="211"/>
    </location>
</feature>
<proteinExistence type="predicted"/>